<protein>
    <submittedName>
        <fullName evidence="1">Uncharacterized protein</fullName>
    </submittedName>
</protein>
<evidence type="ECO:0000313" key="1">
    <source>
        <dbReference type="EMBL" id="GMH03143.1"/>
    </source>
</evidence>
<dbReference type="AlphaFoldDB" id="A0AAD3S2A4"/>
<dbReference type="EMBL" id="BSYO01000004">
    <property type="protein sequence ID" value="GMH03143.1"/>
    <property type="molecule type" value="Genomic_DNA"/>
</dbReference>
<dbReference type="Proteomes" id="UP001279734">
    <property type="component" value="Unassembled WGS sequence"/>
</dbReference>
<sequence length="106" mass="11826">MGTPFVTPRVGCDEQLLTFIHPSSLMYCNCSLIALLMATKLSETLVLTRVLVITIFTLASTNIKPSLDLSYVFEASTTSISTWALLEMEFRKHINPLRVSSYTFSS</sequence>
<proteinExistence type="predicted"/>
<gene>
    <name evidence="1" type="ORF">Nepgr_004982</name>
</gene>
<name>A0AAD3S2A4_NEPGR</name>
<reference evidence="1" key="1">
    <citation type="submission" date="2023-05" db="EMBL/GenBank/DDBJ databases">
        <title>Nepenthes gracilis genome sequencing.</title>
        <authorList>
            <person name="Fukushima K."/>
        </authorList>
    </citation>
    <scope>NUCLEOTIDE SEQUENCE</scope>
    <source>
        <strain evidence="1">SING2019-196</strain>
    </source>
</reference>
<keyword evidence="2" id="KW-1185">Reference proteome</keyword>
<accession>A0AAD3S2A4</accession>
<comment type="caution">
    <text evidence="1">The sequence shown here is derived from an EMBL/GenBank/DDBJ whole genome shotgun (WGS) entry which is preliminary data.</text>
</comment>
<evidence type="ECO:0000313" key="2">
    <source>
        <dbReference type="Proteomes" id="UP001279734"/>
    </source>
</evidence>
<organism evidence="1 2">
    <name type="scientific">Nepenthes gracilis</name>
    <name type="common">Slender pitcher plant</name>
    <dbReference type="NCBI Taxonomy" id="150966"/>
    <lineage>
        <taxon>Eukaryota</taxon>
        <taxon>Viridiplantae</taxon>
        <taxon>Streptophyta</taxon>
        <taxon>Embryophyta</taxon>
        <taxon>Tracheophyta</taxon>
        <taxon>Spermatophyta</taxon>
        <taxon>Magnoliopsida</taxon>
        <taxon>eudicotyledons</taxon>
        <taxon>Gunneridae</taxon>
        <taxon>Pentapetalae</taxon>
        <taxon>Caryophyllales</taxon>
        <taxon>Nepenthaceae</taxon>
        <taxon>Nepenthes</taxon>
    </lineage>
</organism>